<dbReference type="PATRIC" id="fig|1177755.3.peg.1624"/>
<dbReference type="EMBL" id="MASI01000003">
    <property type="protein sequence ID" value="ODA67583.1"/>
    <property type="molecule type" value="Genomic_DNA"/>
</dbReference>
<dbReference type="PANTHER" id="PTHR43391:SF94">
    <property type="entry name" value="OXIDOREDUCTASE-RELATED"/>
    <property type="match status" value="1"/>
</dbReference>
<dbReference type="GO" id="GO:0016491">
    <property type="term" value="F:oxidoreductase activity"/>
    <property type="evidence" value="ECO:0007669"/>
    <property type="project" value="UniProtKB-KW"/>
</dbReference>
<dbReference type="InterPro" id="IPR002347">
    <property type="entry name" value="SDR_fam"/>
</dbReference>
<sequence>MADKYPWKVAWITGASGAICGDVARRLADGGVKVAATARPSEALDRIGSEHENITAYPADVLDADALKDCAAKIAGELGAIDLLIAGAGMYEPFDIDDVDVAGFAKTMDLNVSGVMNTVASALPAMLARRSGHIALMGSLFGYTGWPGNGGYGASKAAIINLAESLALELRKTGVDITLVSPGFVDTQLNASYEGKKHFVMSPERCAKRILKRLPGRPYEIAFPVQVALFLKLVRAMPNGVGRAMIRAFIKAMG</sequence>
<dbReference type="RefSeq" id="WP_069094915.1">
    <property type="nucleotide sequence ID" value="NZ_MASI01000003.1"/>
</dbReference>
<keyword evidence="5" id="KW-1185">Reference proteome</keyword>
<dbReference type="SUPFAM" id="SSF51735">
    <property type="entry name" value="NAD(P)-binding Rossmann-fold domains"/>
    <property type="match status" value="1"/>
</dbReference>
<accession>A0A1E2RZC8</accession>
<dbReference type="PROSITE" id="PS00061">
    <property type="entry name" value="ADH_SHORT"/>
    <property type="match status" value="1"/>
</dbReference>
<dbReference type="PRINTS" id="PR00081">
    <property type="entry name" value="GDHRDH"/>
</dbReference>
<keyword evidence="2 4" id="KW-0560">Oxidoreductase</keyword>
<reference evidence="4 5" key="1">
    <citation type="submission" date="2016-07" db="EMBL/GenBank/DDBJ databases">
        <title>Draft genome sequence of Methyloligella halotolerans C2T (VKM B-2706T=CCUG 61687T=DSM 25045T), a halotolerant polyhydroxybutyrate accumulating methylotroph.</title>
        <authorList>
            <person name="Vasilenko O.V."/>
            <person name="Doronina N.V."/>
            <person name="Poroshina M.N."/>
            <person name="Tarlachkov S.V."/>
            <person name="Trotsenko Y.A."/>
        </authorList>
    </citation>
    <scope>NUCLEOTIDE SEQUENCE [LARGE SCALE GENOMIC DNA]</scope>
    <source>
        <strain evidence="4 5">VKM B-2706</strain>
    </source>
</reference>
<comment type="caution">
    <text evidence="4">The sequence shown here is derived from an EMBL/GenBank/DDBJ whole genome shotgun (WGS) entry which is preliminary data.</text>
</comment>
<dbReference type="EC" id="1.-.-.-" evidence="4"/>
<dbReference type="OrthoDB" id="335726at2"/>
<protein>
    <submittedName>
        <fullName evidence="4">Putative oxidoreductase</fullName>
        <ecNumber evidence="4">1.-.-.-</ecNumber>
    </submittedName>
</protein>
<proteinExistence type="inferred from homology"/>
<dbReference type="STRING" id="1177755.A7A08_01617"/>
<organism evidence="4 5">
    <name type="scientific">Methyloligella halotolerans</name>
    <dbReference type="NCBI Taxonomy" id="1177755"/>
    <lineage>
        <taxon>Bacteria</taxon>
        <taxon>Pseudomonadati</taxon>
        <taxon>Pseudomonadota</taxon>
        <taxon>Alphaproteobacteria</taxon>
        <taxon>Hyphomicrobiales</taxon>
        <taxon>Hyphomicrobiaceae</taxon>
        <taxon>Methyloligella</taxon>
    </lineage>
</organism>
<evidence type="ECO:0000256" key="2">
    <source>
        <dbReference type="ARBA" id="ARBA00023002"/>
    </source>
</evidence>
<dbReference type="Pfam" id="PF00106">
    <property type="entry name" value="adh_short"/>
    <property type="match status" value="1"/>
</dbReference>
<dbReference type="AlphaFoldDB" id="A0A1E2RZC8"/>
<dbReference type="Proteomes" id="UP000095087">
    <property type="component" value="Unassembled WGS sequence"/>
</dbReference>
<dbReference type="Gene3D" id="3.40.50.720">
    <property type="entry name" value="NAD(P)-binding Rossmann-like Domain"/>
    <property type="match status" value="1"/>
</dbReference>
<dbReference type="PANTHER" id="PTHR43391">
    <property type="entry name" value="RETINOL DEHYDROGENASE-RELATED"/>
    <property type="match status" value="1"/>
</dbReference>
<evidence type="ECO:0000313" key="5">
    <source>
        <dbReference type="Proteomes" id="UP000095087"/>
    </source>
</evidence>
<dbReference type="InterPro" id="IPR036291">
    <property type="entry name" value="NAD(P)-bd_dom_sf"/>
</dbReference>
<dbReference type="PRINTS" id="PR00080">
    <property type="entry name" value="SDRFAMILY"/>
</dbReference>
<gene>
    <name evidence="4" type="ORF">A7A08_01617</name>
</gene>
<comment type="similarity">
    <text evidence="1 3">Belongs to the short-chain dehydrogenases/reductases (SDR) family.</text>
</comment>
<evidence type="ECO:0000256" key="1">
    <source>
        <dbReference type="ARBA" id="ARBA00006484"/>
    </source>
</evidence>
<evidence type="ECO:0000256" key="3">
    <source>
        <dbReference type="RuleBase" id="RU000363"/>
    </source>
</evidence>
<evidence type="ECO:0000313" key="4">
    <source>
        <dbReference type="EMBL" id="ODA67583.1"/>
    </source>
</evidence>
<name>A0A1E2RZC8_9HYPH</name>
<dbReference type="InterPro" id="IPR020904">
    <property type="entry name" value="Sc_DH/Rdtase_CS"/>
</dbReference>